<name>A0ABD3UIK9_SINWO</name>
<keyword evidence="3" id="KW-1185">Reference proteome</keyword>
<organism evidence="2 3">
    <name type="scientific">Sinanodonta woodiana</name>
    <name type="common">Chinese pond mussel</name>
    <name type="synonym">Anodonta woodiana</name>
    <dbReference type="NCBI Taxonomy" id="1069815"/>
    <lineage>
        <taxon>Eukaryota</taxon>
        <taxon>Metazoa</taxon>
        <taxon>Spiralia</taxon>
        <taxon>Lophotrochozoa</taxon>
        <taxon>Mollusca</taxon>
        <taxon>Bivalvia</taxon>
        <taxon>Autobranchia</taxon>
        <taxon>Heteroconchia</taxon>
        <taxon>Palaeoheterodonta</taxon>
        <taxon>Unionida</taxon>
        <taxon>Unionoidea</taxon>
        <taxon>Unionidae</taxon>
        <taxon>Unioninae</taxon>
        <taxon>Sinanodonta</taxon>
    </lineage>
</organism>
<dbReference type="EMBL" id="JBJQND010000016">
    <property type="protein sequence ID" value="KAL3848278.1"/>
    <property type="molecule type" value="Genomic_DNA"/>
</dbReference>
<gene>
    <name evidence="2" type="ORF">ACJMK2_019146</name>
</gene>
<protein>
    <submittedName>
        <fullName evidence="2">Uncharacterized protein</fullName>
    </submittedName>
</protein>
<keyword evidence="1" id="KW-0472">Membrane</keyword>
<evidence type="ECO:0000256" key="1">
    <source>
        <dbReference type="SAM" id="Phobius"/>
    </source>
</evidence>
<reference evidence="2 3" key="1">
    <citation type="submission" date="2024-11" db="EMBL/GenBank/DDBJ databases">
        <title>Chromosome-level genome assembly of the freshwater bivalve Anodonta woodiana.</title>
        <authorList>
            <person name="Chen X."/>
        </authorList>
    </citation>
    <scope>NUCLEOTIDE SEQUENCE [LARGE SCALE GENOMIC DNA]</scope>
    <source>
        <strain evidence="2">MN2024</strain>
        <tissue evidence="2">Gills</tissue>
    </source>
</reference>
<keyword evidence="1" id="KW-0812">Transmembrane</keyword>
<keyword evidence="1" id="KW-1133">Transmembrane helix</keyword>
<feature type="transmembrane region" description="Helical" evidence="1">
    <location>
        <begin position="91"/>
        <end position="111"/>
    </location>
</feature>
<accession>A0ABD3UIK9</accession>
<evidence type="ECO:0000313" key="3">
    <source>
        <dbReference type="Proteomes" id="UP001634394"/>
    </source>
</evidence>
<dbReference type="Proteomes" id="UP001634394">
    <property type="component" value="Unassembled WGS sequence"/>
</dbReference>
<comment type="caution">
    <text evidence="2">The sequence shown here is derived from an EMBL/GenBank/DDBJ whole genome shotgun (WGS) entry which is preliminary data.</text>
</comment>
<dbReference type="AlphaFoldDB" id="A0ABD3UIK9"/>
<sequence length="136" mass="15432">MRILKLVLIISVSFEMVMYKGMALLILFVRCLRAQEDCRRNAYNPYNFYGSCYHYFIGTPAYFECGPDHTCCENGCCQTSSEVSMSDMETAGVVLSATALFTIIILALMIFGATYSNSKENEGHLFNKDRKTDRKI</sequence>
<proteinExistence type="predicted"/>
<evidence type="ECO:0000313" key="2">
    <source>
        <dbReference type="EMBL" id="KAL3848278.1"/>
    </source>
</evidence>